<keyword evidence="2" id="KW-1003">Cell membrane</keyword>
<dbReference type="PANTHER" id="PTHR33362">
    <property type="entry name" value="SIALIC ACID TRAP TRANSPORTER PERMEASE PROTEIN SIAT-RELATED"/>
    <property type="match status" value="1"/>
</dbReference>
<keyword evidence="3 7" id="KW-0997">Cell inner membrane</keyword>
<keyword evidence="4 7" id="KW-0812">Transmembrane</keyword>
<feature type="transmembrane region" description="Helical" evidence="7">
    <location>
        <begin position="105"/>
        <end position="125"/>
    </location>
</feature>
<evidence type="ECO:0000256" key="7">
    <source>
        <dbReference type="RuleBase" id="RU369079"/>
    </source>
</evidence>
<evidence type="ECO:0000256" key="5">
    <source>
        <dbReference type="ARBA" id="ARBA00022989"/>
    </source>
</evidence>
<comment type="subunit">
    <text evidence="7">The complex comprises the extracytoplasmic solute receptor protein and the two transmembrane proteins.</text>
</comment>
<comment type="function">
    <text evidence="7">Part of the tripartite ATP-independent periplasmic (TRAP) transport system.</text>
</comment>
<keyword evidence="5 7" id="KW-1133">Transmembrane helix</keyword>
<feature type="transmembrane region" description="Helical" evidence="7">
    <location>
        <begin position="175"/>
        <end position="194"/>
    </location>
</feature>
<protein>
    <recommendedName>
        <fullName evidence="7">TRAP transporter large permease protein</fullName>
    </recommendedName>
</protein>
<evidence type="ECO:0000313" key="9">
    <source>
        <dbReference type="EMBL" id="KAA2284416.1"/>
    </source>
</evidence>
<evidence type="ECO:0000256" key="6">
    <source>
        <dbReference type="ARBA" id="ARBA00023136"/>
    </source>
</evidence>
<feature type="transmembrane region" description="Helical" evidence="7">
    <location>
        <begin position="395"/>
        <end position="416"/>
    </location>
</feature>
<feature type="transmembrane region" description="Helical" evidence="7">
    <location>
        <begin position="316"/>
        <end position="333"/>
    </location>
</feature>
<dbReference type="InterPro" id="IPR004681">
    <property type="entry name" value="TRAP_DctM"/>
</dbReference>
<evidence type="ECO:0000256" key="1">
    <source>
        <dbReference type="ARBA" id="ARBA00004429"/>
    </source>
</evidence>
<dbReference type="InterPro" id="IPR010656">
    <property type="entry name" value="DctM"/>
</dbReference>
<keyword evidence="6 7" id="KW-0472">Membrane</keyword>
<evidence type="ECO:0000256" key="3">
    <source>
        <dbReference type="ARBA" id="ARBA00022519"/>
    </source>
</evidence>
<feature type="transmembrane region" description="Helical" evidence="7">
    <location>
        <begin position="340"/>
        <end position="364"/>
    </location>
</feature>
<comment type="caution">
    <text evidence="7">Lacks conserved residue(s) required for the propagation of feature annotation.</text>
</comment>
<accession>A0A5B2Z8A1</accession>
<feature type="domain" description="TRAP C4-dicarboxylate transport system permease DctM subunit" evidence="8">
    <location>
        <begin position="7"/>
        <end position="418"/>
    </location>
</feature>
<comment type="subcellular location">
    <subcellularLocation>
        <location evidence="1 7">Cell inner membrane</location>
        <topology evidence="1 7">Multi-pass membrane protein</topology>
    </subcellularLocation>
</comment>
<feature type="transmembrane region" description="Helical" evidence="7">
    <location>
        <begin position="46"/>
        <end position="68"/>
    </location>
</feature>
<feature type="transmembrane region" description="Helical" evidence="7">
    <location>
        <begin position="274"/>
        <end position="296"/>
    </location>
</feature>
<gene>
    <name evidence="9" type="ORF">F0415_08785</name>
</gene>
<feature type="transmembrane region" description="Helical" evidence="7">
    <location>
        <begin position="370"/>
        <end position="388"/>
    </location>
</feature>
<evidence type="ECO:0000259" key="8">
    <source>
        <dbReference type="Pfam" id="PF06808"/>
    </source>
</evidence>
<dbReference type="GO" id="GO:0022857">
    <property type="term" value="F:transmembrane transporter activity"/>
    <property type="evidence" value="ECO:0007669"/>
    <property type="project" value="UniProtKB-UniRule"/>
</dbReference>
<name>A0A5B2Z8A1_9GAMM</name>
<organism evidence="9 10">
    <name type="scientific">Arenimonas fontis</name>
    <dbReference type="NCBI Taxonomy" id="2608255"/>
    <lineage>
        <taxon>Bacteria</taxon>
        <taxon>Pseudomonadati</taxon>
        <taxon>Pseudomonadota</taxon>
        <taxon>Gammaproteobacteria</taxon>
        <taxon>Lysobacterales</taxon>
        <taxon>Lysobacteraceae</taxon>
        <taxon>Arenimonas</taxon>
    </lineage>
</organism>
<dbReference type="PIRSF" id="PIRSF006066">
    <property type="entry name" value="HI0050"/>
    <property type="match status" value="1"/>
</dbReference>
<comment type="caution">
    <text evidence="9">The sequence shown here is derived from an EMBL/GenBank/DDBJ whole genome shotgun (WGS) entry which is preliminary data.</text>
</comment>
<evidence type="ECO:0000256" key="2">
    <source>
        <dbReference type="ARBA" id="ARBA00022475"/>
    </source>
</evidence>
<feature type="transmembrane region" description="Helical" evidence="7">
    <location>
        <begin position="80"/>
        <end position="99"/>
    </location>
</feature>
<dbReference type="GO" id="GO:0005886">
    <property type="term" value="C:plasma membrane"/>
    <property type="evidence" value="ECO:0007669"/>
    <property type="project" value="UniProtKB-SubCell"/>
</dbReference>
<dbReference type="Pfam" id="PF06808">
    <property type="entry name" value="DctM"/>
    <property type="match status" value="1"/>
</dbReference>
<dbReference type="Proteomes" id="UP000322165">
    <property type="component" value="Unassembled WGS sequence"/>
</dbReference>
<dbReference type="EMBL" id="VUOD01000006">
    <property type="protein sequence ID" value="KAA2284416.1"/>
    <property type="molecule type" value="Genomic_DNA"/>
</dbReference>
<reference evidence="9 10" key="1">
    <citation type="submission" date="2019-09" db="EMBL/GenBank/DDBJ databases">
        <title>Arenimonas chukotkensis sp. nov., a bacterium isolated from Chukotka hot spring, Arctic region, Russia.</title>
        <authorList>
            <person name="Zayulina K.S."/>
            <person name="Prokofeva M.I."/>
            <person name="Elcheninov A.G."/>
            <person name="Novikov A."/>
            <person name="Kochetkova T.V."/>
            <person name="Kublanov I.V."/>
        </authorList>
    </citation>
    <scope>NUCLEOTIDE SEQUENCE [LARGE SCALE GENOMIC DNA]</scope>
    <source>
        <strain evidence="9 10">3729k</strain>
    </source>
</reference>
<dbReference type="NCBIfam" id="TIGR00786">
    <property type="entry name" value="dctM"/>
    <property type="match status" value="1"/>
</dbReference>
<dbReference type="RefSeq" id="WP_149860850.1">
    <property type="nucleotide sequence ID" value="NZ_VUOD01000006.1"/>
</dbReference>
<reference evidence="9 10" key="2">
    <citation type="submission" date="2019-09" db="EMBL/GenBank/DDBJ databases">
        <authorList>
            <person name="Mazur A."/>
        </authorList>
    </citation>
    <scope>NUCLEOTIDE SEQUENCE [LARGE SCALE GENOMIC DNA]</scope>
    <source>
        <strain evidence="9 10">3729k</strain>
    </source>
</reference>
<dbReference type="PANTHER" id="PTHR33362:SF5">
    <property type="entry name" value="C4-DICARBOXYLATE TRAP TRANSPORTER LARGE PERMEASE PROTEIN DCTM"/>
    <property type="match status" value="1"/>
</dbReference>
<keyword evidence="7" id="KW-0813">Transport</keyword>
<keyword evidence="10" id="KW-1185">Reference proteome</keyword>
<sequence length="425" mass="44704">MSLWLGLLILLALAALGMPLFAVIAGVALLGFHLAGYDPVVLAVELYRLGDLPGLAAIPLFALAGYLLGESGAPRRLVRLSNALLGWLPGGLAIVAIVACAFFTAFTGASGVTIVALGALLYPALRQAGYSERYSLGLVTAGGSLGLLFAPSLPLILYGFVAGQAGGGEVTIPDLFLAGLLPGALMMALLSLQAMREGWRLPRGARFSWSELAGALRESAWELPLPLIVLGGIYSGALAASEAAAVTALYVLIVTVLINREISFRELPRVMAEAVRLVGAVLLILGAALALSAWLVDQEVPTRLFEWLSRHVHSPLAFLLLLNLFLLAVGMLLDIFSAVVILVPLLLPVAAAFGIHPVHLGIVMLANLQLGYFTPPVGMNLFIAAYRFGRPIGTLVRACIPFFLILAAAVLLITWWPGLSLALLG</sequence>
<comment type="similarity">
    <text evidence="7">Belongs to the TRAP transporter large permease family.</text>
</comment>
<proteinExistence type="inferred from homology"/>
<dbReference type="AlphaFoldDB" id="A0A5B2Z8A1"/>
<evidence type="ECO:0000256" key="4">
    <source>
        <dbReference type="ARBA" id="ARBA00022692"/>
    </source>
</evidence>
<feature type="transmembrane region" description="Helical" evidence="7">
    <location>
        <begin position="137"/>
        <end position="163"/>
    </location>
</feature>
<evidence type="ECO:0000313" key="10">
    <source>
        <dbReference type="Proteomes" id="UP000322165"/>
    </source>
</evidence>